<dbReference type="GO" id="GO:0006302">
    <property type="term" value="P:double-strand break repair"/>
    <property type="evidence" value="ECO:0007669"/>
    <property type="project" value="TreeGrafter"/>
</dbReference>
<dbReference type="InterPro" id="IPR003959">
    <property type="entry name" value="ATPase_AAA_core"/>
</dbReference>
<reference evidence="2 3" key="1">
    <citation type="submission" date="2016-11" db="EMBL/GenBank/DDBJ databases">
        <authorList>
            <person name="Jaros S."/>
            <person name="Januszkiewicz K."/>
            <person name="Wedrychowicz H."/>
        </authorList>
    </citation>
    <scope>NUCLEOTIDE SEQUENCE [LARGE SCALE GENOMIC DNA]</scope>
    <source>
        <strain evidence="2 3">DSM 16917</strain>
    </source>
</reference>
<dbReference type="STRING" id="299255.SAMN02745129_1848"/>
<feature type="domain" description="ATPase AAA-type core" evidence="1">
    <location>
        <begin position="26"/>
        <end position="320"/>
    </location>
</feature>
<evidence type="ECO:0000259" key="1">
    <source>
        <dbReference type="Pfam" id="PF13304"/>
    </source>
</evidence>
<dbReference type="PIRSF" id="PIRSF029347">
    <property type="entry name" value="RecF"/>
    <property type="match status" value="1"/>
</dbReference>
<name>A0A1M5S2Q6_9GAMM</name>
<dbReference type="Proteomes" id="UP000184268">
    <property type="component" value="Unassembled WGS sequence"/>
</dbReference>
<dbReference type="PANTHER" id="PTHR32182:SF22">
    <property type="entry name" value="ATP-DEPENDENT ENDONUCLEASE, OLD FAMILY-RELATED"/>
    <property type="match status" value="1"/>
</dbReference>
<keyword evidence="3" id="KW-1185">Reference proteome</keyword>
<organism evidence="2 3">
    <name type="scientific">Ferrimonas marina</name>
    <dbReference type="NCBI Taxonomy" id="299255"/>
    <lineage>
        <taxon>Bacteria</taxon>
        <taxon>Pseudomonadati</taxon>
        <taxon>Pseudomonadota</taxon>
        <taxon>Gammaproteobacteria</taxon>
        <taxon>Alteromonadales</taxon>
        <taxon>Ferrimonadaceae</taxon>
        <taxon>Ferrimonas</taxon>
    </lineage>
</organism>
<protein>
    <submittedName>
        <fullName evidence="2">Predicted ATPase</fullName>
    </submittedName>
</protein>
<dbReference type="InterPro" id="IPR014555">
    <property type="entry name" value="RecF-like"/>
</dbReference>
<dbReference type="OrthoDB" id="3322489at2"/>
<sequence length="384" mass="43404">MKITKLKLKNWRNFDEVEVSLGDRVFIVGPNASGKSNLLDALRFLRDIANTDGGGFQKAVSTRRGVKKIRWLGARRSPQVGIEIELFDGDTKWSYSLEFIQETYGTRRTLVTKEKVVKNGKTVLNRPNKDDKSDSDLLTQTHLEHTFLNRKFKSIAEWLGEVSYLHLVPQVLKHPDLFLQHEETTADSFGQSFLSKISKSTKSVLESRLGKIEKALMVAVPNLKELGFERDSITGKPHLKARYAHWRPRAGWQREDQFSDGTLRLIGLFWSLLENKGLLLLEEPELSLNPSISRKLPSNFSQLTKRKGGSTQVFITTHSNDMLEDKGIDTSEIILVTPSNEGSNACNVNEIEDITLLIEAGFSPADAVLPRTSPREIDQLNLDY</sequence>
<proteinExistence type="predicted"/>
<dbReference type="SUPFAM" id="SSF52540">
    <property type="entry name" value="P-loop containing nucleoside triphosphate hydrolases"/>
    <property type="match status" value="1"/>
</dbReference>
<evidence type="ECO:0000313" key="2">
    <source>
        <dbReference type="EMBL" id="SHH32764.1"/>
    </source>
</evidence>
<dbReference type="Pfam" id="PF13304">
    <property type="entry name" value="AAA_21"/>
    <property type="match status" value="1"/>
</dbReference>
<dbReference type="Gene3D" id="3.40.50.300">
    <property type="entry name" value="P-loop containing nucleotide triphosphate hydrolases"/>
    <property type="match status" value="1"/>
</dbReference>
<dbReference type="GO" id="GO:0016887">
    <property type="term" value="F:ATP hydrolysis activity"/>
    <property type="evidence" value="ECO:0007669"/>
    <property type="project" value="InterPro"/>
</dbReference>
<accession>A0A1M5S2Q6</accession>
<dbReference type="EMBL" id="FQXG01000002">
    <property type="protein sequence ID" value="SHH32764.1"/>
    <property type="molecule type" value="Genomic_DNA"/>
</dbReference>
<dbReference type="GO" id="GO:0000731">
    <property type="term" value="P:DNA synthesis involved in DNA repair"/>
    <property type="evidence" value="ECO:0007669"/>
    <property type="project" value="TreeGrafter"/>
</dbReference>
<dbReference type="PANTHER" id="PTHR32182">
    <property type="entry name" value="DNA REPLICATION AND REPAIR PROTEIN RECF"/>
    <property type="match status" value="1"/>
</dbReference>
<evidence type="ECO:0000313" key="3">
    <source>
        <dbReference type="Proteomes" id="UP000184268"/>
    </source>
</evidence>
<dbReference type="InterPro" id="IPR027417">
    <property type="entry name" value="P-loop_NTPase"/>
</dbReference>
<dbReference type="GO" id="GO:0005524">
    <property type="term" value="F:ATP binding"/>
    <property type="evidence" value="ECO:0007669"/>
    <property type="project" value="InterPro"/>
</dbReference>
<gene>
    <name evidence="2" type="ORF">SAMN02745129_1848</name>
</gene>
<dbReference type="AlphaFoldDB" id="A0A1M5S2Q6"/>
<dbReference type="RefSeq" id="WP_073325652.1">
    <property type="nucleotide sequence ID" value="NZ_FQXG01000002.1"/>
</dbReference>